<dbReference type="Proteomes" id="UP000005475">
    <property type="component" value="Unassembled WGS sequence"/>
</dbReference>
<dbReference type="Pfam" id="PF01522">
    <property type="entry name" value="Polysacc_deac_1"/>
    <property type="match status" value="1"/>
</dbReference>
<dbReference type="GO" id="GO:0005975">
    <property type="term" value="P:carbohydrate metabolic process"/>
    <property type="evidence" value="ECO:0007669"/>
    <property type="project" value="InterPro"/>
</dbReference>
<dbReference type="Gene3D" id="3.40.50.1110">
    <property type="entry name" value="SGNH hydrolase"/>
    <property type="match status" value="1"/>
</dbReference>
<dbReference type="InterPro" id="IPR037459">
    <property type="entry name" value="RhgT-like"/>
</dbReference>
<comment type="similarity">
    <text evidence="1">Belongs to the 'GDSL' lipolytic enzyme family.</text>
</comment>
<dbReference type="SUPFAM" id="SSF88713">
    <property type="entry name" value="Glycoside hydrolase/deacetylase"/>
    <property type="match status" value="1"/>
</dbReference>
<proteinExistence type="inferred from homology"/>
<dbReference type="EMBL" id="AAXF02000040">
    <property type="protein sequence ID" value="EDO13234.1"/>
    <property type="molecule type" value="Genomic_DNA"/>
</dbReference>
<dbReference type="GO" id="GO:0016810">
    <property type="term" value="F:hydrolase activity, acting on carbon-nitrogen (but not peptide) bonds"/>
    <property type="evidence" value="ECO:0007669"/>
    <property type="project" value="InterPro"/>
</dbReference>
<dbReference type="GO" id="GO:0016788">
    <property type="term" value="F:hydrolase activity, acting on ester bonds"/>
    <property type="evidence" value="ECO:0007669"/>
    <property type="project" value="InterPro"/>
</dbReference>
<accession>A0AAN3D9B0</accession>
<evidence type="ECO:0000256" key="2">
    <source>
        <dbReference type="ARBA" id="ARBA00022801"/>
    </source>
</evidence>
<dbReference type="CDD" id="cd10918">
    <property type="entry name" value="CE4_NodB_like_5s_6s"/>
    <property type="match status" value="1"/>
</dbReference>
<dbReference type="PANTHER" id="PTHR43695">
    <property type="entry name" value="PUTATIVE (AFU_ORTHOLOGUE AFUA_2G17250)-RELATED"/>
    <property type="match status" value="1"/>
</dbReference>
<feature type="domain" description="NodB homology" evidence="4">
    <location>
        <begin position="278"/>
        <end position="399"/>
    </location>
</feature>
<keyword evidence="2" id="KW-0378">Hydrolase</keyword>
<dbReference type="AlphaFoldDB" id="A0AAN3D9B0"/>
<evidence type="ECO:0000256" key="1">
    <source>
        <dbReference type="ARBA" id="ARBA00008668"/>
    </source>
</evidence>
<comment type="caution">
    <text evidence="5">The sequence shown here is derived from an EMBL/GenBank/DDBJ whole genome shotgun (WGS) entry which is preliminary data.</text>
</comment>
<name>A0AAN3D9B0_BACO1</name>
<dbReference type="RefSeq" id="WP_004296302.1">
    <property type="nucleotide sequence ID" value="NZ_DS264554.1"/>
</dbReference>
<dbReference type="PROSITE" id="PS51677">
    <property type="entry name" value="NODB"/>
    <property type="match status" value="1"/>
</dbReference>
<keyword evidence="3" id="KW-0732">Signal</keyword>
<dbReference type="Pfam" id="PF00657">
    <property type="entry name" value="Lipase_GDSL"/>
    <property type="match status" value="1"/>
</dbReference>
<feature type="chain" id="PRO_5042956828" evidence="3">
    <location>
        <begin position="23"/>
        <end position="563"/>
    </location>
</feature>
<evidence type="ECO:0000259" key="4">
    <source>
        <dbReference type="PROSITE" id="PS51677"/>
    </source>
</evidence>
<dbReference type="InterPro" id="IPR011330">
    <property type="entry name" value="Glyco_hydro/deAcase_b/a-brl"/>
</dbReference>
<reference evidence="6" key="2">
    <citation type="submission" date="2007-04" db="EMBL/GenBank/DDBJ databases">
        <title>Draft genome sequence of Bacteroides ovatus (ATCC 8483).</title>
        <authorList>
            <person name="Sudarsanam P."/>
            <person name="Ley R."/>
            <person name="Guruge J."/>
            <person name="Turnbaugh P.J."/>
            <person name="Mahowald M."/>
            <person name="Liep D."/>
            <person name="Gordon J."/>
        </authorList>
    </citation>
    <scope>NUCLEOTIDE SEQUENCE [LARGE SCALE GENOMIC DNA]</scope>
    <source>
        <strain evidence="6">ATCC 8483 / DSM 1896 / JCM 5824 / BCRC 10623 / CCUG 4943 / NCTC 11153</strain>
    </source>
</reference>
<feature type="signal peptide" evidence="3">
    <location>
        <begin position="1"/>
        <end position="22"/>
    </location>
</feature>
<dbReference type="PANTHER" id="PTHR43695:SF1">
    <property type="entry name" value="RHAMNOGALACTURONAN ACETYLESTERASE"/>
    <property type="match status" value="1"/>
</dbReference>
<evidence type="ECO:0000256" key="3">
    <source>
        <dbReference type="SAM" id="SignalP"/>
    </source>
</evidence>
<reference evidence="5 6" key="1">
    <citation type="submission" date="2007-03" db="EMBL/GenBank/DDBJ databases">
        <authorList>
            <person name="Fulton L."/>
            <person name="Clifton S."/>
            <person name="Fulton B."/>
            <person name="Xu J."/>
            <person name="Minx P."/>
            <person name="Pepin K.H."/>
            <person name="Johnson M."/>
            <person name="Thiruvilangam P."/>
            <person name="Bhonagiri V."/>
            <person name="Nash W.E."/>
            <person name="Mardis E.R."/>
            <person name="Wilson R.K."/>
        </authorList>
    </citation>
    <scope>NUCLEOTIDE SEQUENCE [LARGE SCALE GENOMIC DNA]</scope>
    <source>
        <strain evidence="6">ATCC 8483 / DSM 1896 / JCM 5824 / BCRC 10623 / CCUG 4943 / NCTC 11153</strain>
    </source>
</reference>
<dbReference type="InterPro" id="IPR036514">
    <property type="entry name" value="SGNH_hydro_sf"/>
</dbReference>
<sequence length="563" mass="64656">MKSKIFLSLLALLLLSSFSPKKDMPVTIFMIGDSTMADRTVGEGNLERGWGQMLSRFFTEDVSIDNHAACGRSTRSFINEGRWQTVLEKLKDGDYVIIQFGHNDEKTDTTLHTLPGSSFDDNLRKFIRESRDKGAKPILMNSIVRRNYPPSPNIKFQYVYEKEGNILVNSHGEYINSPRKVAKEMNVPFIDMARLTHDLVSQMGPEKSKKLFMWVPIGKYSRYPKGKTDNTHLNIYGSKVIARIAAEAIGKAVPDLGKYLRHYDTDIYVADYKNNKKCAISYTFDDGLEEHYTMVYPKLEELGLKGTFWICGKIIEYKEANLGKSRMTWKQMKEMADKGHEISNHSWSHPNFKHLSYEKIREEIDKNDSIIQLYIGKRPKTFCYPGNYFDNRILSIASEGKIATRTEQYALGGEKSKRTPEILEKWVDELLIAEGWGVSMTHGITHGYDNFSQPDIFWNHLKKVKAQEDKIWTGTFAEVGAYIKERRNIQLSIVKEKSSYKIVPYLALIPELFSEPLTMVIKNDGSKTKIRVKQDNKKLTVKMVGDEILFDFNPYGGVIDISF</sequence>
<gene>
    <name evidence="5" type="ORF">BACOVA_00980</name>
</gene>
<dbReference type="SUPFAM" id="SSF52266">
    <property type="entry name" value="SGNH hydrolase"/>
    <property type="match status" value="1"/>
</dbReference>
<organism evidence="5 6">
    <name type="scientific">Bacteroides ovatus (strain ATCC 8483 / DSM 1896 / JCM 5824 / BCRC 10623 / CCUG 4943 / NCTC 11153)</name>
    <dbReference type="NCBI Taxonomy" id="411476"/>
    <lineage>
        <taxon>Bacteria</taxon>
        <taxon>Pseudomonadati</taxon>
        <taxon>Bacteroidota</taxon>
        <taxon>Bacteroidia</taxon>
        <taxon>Bacteroidales</taxon>
        <taxon>Bacteroidaceae</taxon>
        <taxon>Bacteroides</taxon>
    </lineage>
</organism>
<dbReference type="GeneID" id="29453427"/>
<dbReference type="CDD" id="cd01821">
    <property type="entry name" value="Rhamnogalacturan_acetylesterase_like"/>
    <property type="match status" value="1"/>
</dbReference>
<protein>
    <submittedName>
        <fullName evidence="5">Polysaccharide deacetylase</fullName>
    </submittedName>
</protein>
<evidence type="ECO:0000313" key="6">
    <source>
        <dbReference type="Proteomes" id="UP000005475"/>
    </source>
</evidence>
<evidence type="ECO:0000313" key="5">
    <source>
        <dbReference type="EMBL" id="EDO13234.1"/>
    </source>
</evidence>
<dbReference type="InterPro" id="IPR002509">
    <property type="entry name" value="NODB_dom"/>
</dbReference>
<dbReference type="Gene3D" id="3.20.20.370">
    <property type="entry name" value="Glycoside hydrolase/deacetylase"/>
    <property type="match status" value="1"/>
</dbReference>
<dbReference type="InterPro" id="IPR001087">
    <property type="entry name" value="GDSL"/>
</dbReference>